<dbReference type="NCBIfam" id="NF003353">
    <property type="entry name" value="PRK04387.1"/>
    <property type="match status" value="1"/>
</dbReference>
<sequence length="91" mass="10760">MPNEVNIPISMDWSRDEVVNVVHFYEAIDQAYRKGVDRDTLLTLYNQFKKIVPSKSEEKQQFKEYESQTQQSPYHVVKAARESSHLKIIKM</sequence>
<dbReference type="InterPro" id="IPR007920">
    <property type="entry name" value="UPF0223"/>
</dbReference>
<dbReference type="SUPFAM" id="SSF158504">
    <property type="entry name" value="BH2638-like"/>
    <property type="match status" value="1"/>
</dbReference>
<accession>A0A1H9X0S3</accession>
<dbReference type="RefSeq" id="WP_093055599.1">
    <property type="nucleotide sequence ID" value="NZ_FOGT01000022.1"/>
</dbReference>
<evidence type="ECO:0000313" key="2">
    <source>
        <dbReference type="Proteomes" id="UP000198571"/>
    </source>
</evidence>
<reference evidence="2" key="1">
    <citation type="submission" date="2016-10" db="EMBL/GenBank/DDBJ databases">
        <authorList>
            <person name="Varghese N."/>
            <person name="Submissions S."/>
        </authorList>
    </citation>
    <scope>NUCLEOTIDE SEQUENCE [LARGE SCALE GENOMIC DNA]</scope>
    <source>
        <strain evidence="2">S9</strain>
    </source>
</reference>
<name>A0A1H9X0S3_9BACI</name>
<organism evidence="1 2">
    <name type="scientific">Salipaludibacillus aurantiacus</name>
    <dbReference type="NCBI Taxonomy" id="1601833"/>
    <lineage>
        <taxon>Bacteria</taxon>
        <taxon>Bacillati</taxon>
        <taxon>Bacillota</taxon>
        <taxon>Bacilli</taxon>
        <taxon>Bacillales</taxon>
        <taxon>Bacillaceae</taxon>
    </lineage>
</organism>
<dbReference type="PIRSF" id="PIRSF037260">
    <property type="entry name" value="UPF0223"/>
    <property type="match status" value="1"/>
</dbReference>
<dbReference type="STRING" id="1601833.SAMN05518684_12239"/>
<gene>
    <name evidence="1" type="ORF">SAMN05518684_12239</name>
</gene>
<dbReference type="Proteomes" id="UP000198571">
    <property type="component" value="Unassembled WGS sequence"/>
</dbReference>
<proteinExistence type="predicted"/>
<dbReference type="EMBL" id="FOGT01000022">
    <property type="protein sequence ID" value="SES39507.1"/>
    <property type="molecule type" value="Genomic_DNA"/>
</dbReference>
<dbReference type="InterPro" id="IPR023324">
    <property type="entry name" value="BH2638-like_sf"/>
</dbReference>
<dbReference type="AlphaFoldDB" id="A0A1H9X0S3"/>
<dbReference type="Gene3D" id="1.10.220.80">
    <property type="entry name" value="BH2638-like"/>
    <property type="match status" value="1"/>
</dbReference>
<dbReference type="OrthoDB" id="1649074at2"/>
<protein>
    <submittedName>
        <fullName evidence="1">Uncharacterized protein YktA, UPF0223 family</fullName>
    </submittedName>
</protein>
<keyword evidence="2" id="KW-1185">Reference proteome</keyword>
<evidence type="ECO:0000313" key="1">
    <source>
        <dbReference type="EMBL" id="SES39507.1"/>
    </source>
</evidence>
<dbReference type="Pfam" id="PF05256">
    <property type="entry name" value="UPF0223"/>
    <property type="match status" value="1"/>
</dbReference>